<dbReference type="InterPro" id="IPR037769">
    <property type="entry name" value="Abr/Bcr"/>
</dbReference>
<dbReference type="InterPro" id="IPR000219">
    <property type="entry name" value="DH_dom"/>
</dbReference>
<feature type="region of interest" description="Disordered" evidence="2">
    <location>
        <begin position="859"/>
        <end position="884"/>
    </location>
</feature>
<dbReference type="SMART" id="SM00325">
    <property type="entry name" value="RhoGEF"/>
    <property type="match status" value="1"/>
</dbReference>
<dbReference type="Pfam" id="PF00620">
    <property type="entry name" value="RhoGAP"/>
    <property type="match status" value="1"/>
</dbReference>
<dbReference type="PANTHER" id="PTHR23182">
    <property type="entry name" value="BREAKPOINT CLUSTER REGION PROTEIN BCR"/>
    <property type="match status" value="1"/>
</dbReference>
<dbReference type="Proteomes" id="UP000194236">
    <property type="component" value="Unassembled WGS sequence"/>
</dbReference>
<protein>
    <submittedName>
        <fullName evidence="6">Rho GTPase-like protein</fullName>
    </submittedName>
</protein>
<keyword evidence="7" id="KW-1185">Reference proteome</keyword>
<evidence type="ECO:0000256" key="2">
    <source>
        <dbReference type="SAM" id="MobiDB-lite"/>
    </source>
</evidence>
<accession>A0A1Y3AV29</accession>
<dbReference type="GO" id="GO:0035556">
    <property type="term" value="P:intracellular signal transduction"/>
    <property type="evidence" value="ECO:0007669"/>
    <property type="project" value="InterPro"/>
</dbReference>
<dbReference type="Gene3D" id="2.30.29.30">
    <property type="entry name" value="Pleckstrin-homology domain (PH domain)/Phosphotyrosine-binding domain (PTB)"/>
    <property type="match status" value="1"/>
</dbReference>
<dbReference type="InterPro" id="IPR035899">
    <property type="entry name" value="DBL_dom_sf"/>
</dbReference>
<dbReference type="SMART" id="SM00324">
    <property type="entry name" value="RhoGAP"/>
    <property type="match status" value="1"/>
</dbReference>
<organism evidence="6 7">
    <name type="scientific">Euroglyphus maynei</name>
    <name type="common">Mayne's house dust mite</name>
    <dbReference type="NCBI Taxonomy" id="6958"/>
    <lineage>
        <taxon>Eukaryota</taxon>
        <taxon>Metazoa</taxon>
        <taxon>Ecdysozoa</taxon>
        <taxon>Arthropoda</taxon>
        <taxon>Chelicerata</taxon>
        <taxon>Arachnida</taxon>
        <taxon>Acari</taxon>
        <taxon>Acariformes</taxon>
        <taxon>Sarcoptiformes</taxon>
        <taxon>Astigmata</taxon>
        <taxon>Psoroptidia</taxon>
        <taxon>Analgoidea</taxon>
        <taxon>Pyroglyphidae</taxon>
        <taxon>Pyroglyphinae</taxon>
        <taxon>Euroglyphus</taxon>
    </lineage>
</organism>
<feature type="region of interest" description="Disordered" evidence="2">
    <location>
        <begin position="362"/>
        <end position="402"/>
    </location>
</feature>
<evidence type="ECO:0000259" key="5">
    <source>
        <dbReference type="PROSITE" id="PS50238"/>
    </source>
</evidence>
<dbReference type="PANTHER" id="PTHR23182:SF1">
    <property type="entry name" value="RHO GTPASE ACTIVATING PROTEIN AT 1A, ISOFORM E"/>
    <property type="match status" value="1"/>
</dbReference>
<dbReference type="InterPro" id="IPR000198">
    <property type="entry name" value="RhoGAP_dom"/>
</dbReference>
<dbReference type="InterPro" id="IPR001331">
    <property type="entry name" value="GDS_CDC24_CS"/>
</dbReference>
<proteinExistence type="predicted"/>
<dbReference type="SUPFAM" id="SSF50729">
    <property type="entry name" value="PH domain-like"/>
    <property type="match status" value="1"/>
</dbReference>
<dbReference type="GO" id="GO:0005096">
    <property type="term" value="F:GTPase activator activity"/>
    <property type="evidence" value="ECO:0007669"/>
    <property type="project" value="UniProtKB-KW"/>
</dbReference>
<dbReference type="InterPro" id="IPR008936">
    <property type="entry name" value="Rho_GTPase_activation_prot"/>
</dbReference>
<feature type="domain" description="PH" evidence="3">
    <location>
        <begin position="290"/>
        <end position="497"/>
    </location>
</feature>
<dbReference type="Gene3D" id="1.10.555.10">
    <property type="entry name" value="Rho GTPase activation protein"/>
    <property type="match status" value="1"/>
</dbReference>
<dbReference type="InterPro" id="IPR001849">
    <property type="entry name" value="PH_domain"/>
</dbReference>
<name>A0A1Y3AV29_EURMA</name>
<keyword evidence="1" id="KW-0343">GTPase activation</keyword>
<evidence type="ECO:0000313" key="6">
    <source>
        <dbReference type="EMBL" id="OTF71523.1"/>
    </source>
</evidence>
<dbReference type="PROSITE" id="PS00741">
    <property type="entry name" value="DH_1"/>
    <property type="match status" value="1"/>
</dbReference>
<dbReference type="EMBL" id="MUJZ01060578">
    <property type="protein sequence ID" value="OTF71523.1"/>
    <property type="molecule type" value="Genomic_DNA"/>
</dbReference>
<gene>
    <name evidence="6" type="ORF">BLA29_000757</name>
</gene>
<dbReference type="Gene3D" id="1.20.900.10">
    <property type="entry name" value="Dbl homology (DH) domain"/>
    <property type="match status" value="1"/>
</dbReference>
<sequence length="953" mass="109300">MADNLDSIDTSDDSLDRDVKSISTKFEHQGSLKSTITNNNNNNMENLIDENNKCMAISKSFTVESEQSQQMQWSIVRSIIDSETIYLDCLNTLNKYRKAFESASKGDNALISTEEIDSIFYRIADLYDIHNAFLAGLKIVEHGFKLRHSSMMADSKLTAKLIGKQSMGELFNRLAEQLPVYADFLRNYSKAIETANRCSANNSQFFDIIKSIKLASAHVQFSNLVDMLHEPVARLQKNALVLHDLLKYTENEDDQRLLKSALRLNQNFFNDLNLDAARRLFMTHDKFKRRLVKESFIIESGDRRKLRHLFLFNDVIVSAKYKASSKQKFTFELRWFQMLSDIVLDPISSLLNLTNSSESSQSFSVNQQQSSPSSSSLQHSLNANSSNNNISNQSNQHELEKESKDFQTTANLISTLKSRAFSARLDLYLEEKRKGHTKQADRLRKKISELESELSVYLPQLKFSFRVKNNPSKCYTFFLSSEYERNCWIDAIKTLQQHASSDEHANIHVLQKWIESCRKSINVNCGSFLLRSNKDETLRYGDLQIRLVDLGNFHYHSDLFIVIETDSFGHYFKRAVARYLASDSIQKQNRCQEFLIELEGSQIVRFLLYEKYANHRQQQQQQSQINDNNGKNDDENRCHQLKGRAIFELTASCTSTEPKMSEIQIGDYTLCFETRFIPWNSIMETIPPNKIYGAFGIFKINRKNRKEKSSVPYLILSCILEVERRGLREVGIYRVSGLSSEVQKLKKAFETNPRDACYLIRETDIHSVTGLLKLYLRELPESLFTNDMYQKYFEARDLKNPEEKEKKMTSLLAKLVEPNHSTVIKLIEHLVLVNHFEEENKMSLNNLATVFGPTMLRTNTSSTSTSSSTSAMGHSSSKNSIGSSANQHQQVMGFGCVSNQMAPNISPLMINTDLFTASTIDVMAQADILYFFLRRKADGHSLTSVDHQEETSL</sequence>
<feature type="domain" description="Rho-GAP" evidence="5">
    <location>
        <begin position="698"/>
        <end position="893"/>
    </location>
</feature>
<dbReference type="PROSITE" id="PS50238">
    <property type="entry name" value="RHOGAP"/>
    <property type="match status" value="1"/>
</dbReference>
<dbReference type="Pfam" id="PF00621">
    <property type="entry name" value="RhoGEF"/>
    <property type="match status" value="1"/>
</dbReference>
<dbReference type="SUPFAM" id="SSF48065">
    <property type="entry name" value="DBL homology domain (DH-domain)"/>
    <property type="match status" value="1"/>
</dbReference>
<reference evidence="6 7" key="1">
    <citation type="submission" date="2017-03" db="EMBL/GenBank/DDBJ databases">
        <title>Genome Survey of Euroglyphus maynei.</title>
        <authorList>
            <person name="Arlian L.G."/>
            <person name="Morgan M.S."/>
            <person name="Rider S.D."/>
        </authorList>
    </citation>
    <scope>NUCLEOTIDE SEQUENCE [LARGE SCALE GENOMIC DNA]</scope>
    <source>
        <strain evidence="6">Arlian Lab</strain>
        <tissue evidence="6">Whole body</tissue>
    </source>
</reference>
<dbReference type="PROSITE" id="PS50010">
    <property type="entry name" value="DH_2"/>
    <property type="match status" value="1"/>
</dbReference>
<dbReference type="SUPFAM" id="SSF48350">
    <property type="entry name" value="GTPase activation domain, GAP"/>
    <property type="match status" value="1"/>
</dbReference>
<feature type="compositionally biased region" description="Low complexity" evidence="2">
    <location>
        <begin position="362"/>
        <end position="396"/>
    </location>
</feature>
<dbReference type="SMART" id="SM00233">
    <property type="entry name" value="PH"/>
    <property type="match status" value="1"/>
</dbReference>
<dbReference type="OrthoDB" id="2155291at2759"/>
<feature type="domain" description="DH" evidence="4">
    <location>
        <begin position="71"/>
        <end position="275"/>
    </location>
</feature>
<dbReference type="GO" id="GO:0005085">
    <property type="term" value="F:guanyl-nucleotide exchange factor activity"/>
    <property type="evidence" value="ECO:0007669"/>
    <property type="project" value="InterPro"/>
</dbReference>
<dbReference type="AlphaFoldDB" id="A0A1Y3AV29"/>
<dbReference type="PROSITE" id="PS50003">
    <property type="entry name" value="PH_DOMAIN"/>
    <property type="match status" value="1"/>
</dbReference>
<dbReference type="GO" id="GO:0016020">
    <property type="term" value="C:membrane"/>
    <property type="evidence" value="ECO:0007669"/>
    <property type="project" value="TreeGrafter"/>
</dbReference>
<evidence type="ECO:0000259" key="4">
    <source>
        <dbReference type="PROSITE" id="PS50010"/>
    </source>
</evidence>
<evidence type="ECO:0000256" key="1">
    <source>
        <dbReference type="ARBA" id="ARBA00022468"/>
    </source>
</evidence>
<dbReference type="InterPro" id="IPR011993">
    <property type="entry name" value="PH-like_dom_sf"/>
</dbReference>
<comment type="caution">
    <text evidence="6">The sequence shown here is derived from an EMBL/GenBank/DDBJ whole genome shotgun (WGS) entry which is preliminary data.</text>
</comment>
<evidence type="ECO:0000313" key="7">
    <source>
        <dbReference type="Proteomes" id="UP000194236"/>
    </source>
</evidence>
<evidence type="ECO:0000259" key="3">
    <source>
        <dbReference type="PROSITE" id="PS50003"/>
    </source>
</evidence>